<accession>A0ABR3EIP8</accession>
<gene>
    <name evidence="4" type="ORF">V5O48_019345</name>
</gene>
<keyword evidence="5" id="KW-1185">Reference proteome</keyword>
<keyword evidence="2" id="KW-0326">Glycosidase</keyword>
<comment type="caution">
    <text evidence="4">The sequence shown here is derived from an EMBL/GenBank/DDBJ whole genome shotgun (WGS) entry which is preliminary data.</text>
</comment>
<evidence type="ECO:0000256" key="1">
    <source>
        <dbReference type="ARBA" id="ARBA00022801"/>
    </source>
</evidence>
<name>A0ABR3EIP8_9AGAR</name>
<dbReference type="EMBL" id="JBAHYK010004631">
    <property type="protein sequence ID" value="KAL0562735.1"/>
    <property type="molecule type" value="Genomic_DNA"/>
</dbReference>
<sequence length="184" mass="20390">LGADFDDTTEEWVVATKTETKRPLKPLSGKNVLYGPEYGFHAGDWIFRGHFTGNATGLQLSVQGGFSFAYSAWLNDQFLGSDQGTSHSQDGVDLLSANFTFSPEQLRDGDNVVTVIHDSTGMNQDYNVNDEHKTPRGIRGYKLLSSDDSLDFTEWKIAGNIGGENAPDTVRGPYNEGGWWFERE</sequence>
<dbReference type="InterPro" id="IPR008979">
    <property type="entry name" value="Galactose-bd-like_sf"/>
</dbReference>
<proteinExistence type="predicted"/>
<dbReference type="InterPro" id="IPR025300">
    <property type="entry name" value="BetaGal_jelly_roll_dom"/>
</dbReference>
<dbReference type="SUPFAM" id="SSF49785">
    <property type="entry name" value="Galactose-binding domain-like"/>
    <property type="match status" value="1"/>
</dbReference>
<evidence type="ECO:0000259" key="3">
    <source>
        <dbReference type="Pfam" id="PF13364"/>
    </source>
</evidence>
<evidence type="ECO:0000313" key="5">
    <source>
        <dbReference type="Proteomes" id="UP001465976"/>
    </source>
</evidence>
<evidence type="ECO:0000256" key="2">
    <source>
        <dbReference type="ARBA" id="ARBA00023295"/>
    </source>
</evidence>
<reference evidence="4 5" key="1">
    <citation type="submission" date="2024-02" db="EMBL/GenBank/DDBJ databases">
        <title>A draft genome for the cacao thread blight pathogen Marasmius crinis-equi.</title>
        <authorList>
            <person name="Cohen S.P."/>
            <person name="Baruah I.K."/>
            <person name="Amoako-Attah I."/>
            <person name="Bukari Y."/>
            <person name="Meinhardt L.W."/>
            <person name="Bailey B.A."/>
        </authorList>
    </citation>
    <scope>NUCLEOTIDE SEQUENCE [LARGE SCALE GENOMIC DNA]</scope>
    <source>
        <strain evidence="4 5">GH-76</strain>
    </source>
</reference>
<dbReference type="Pfam" id="PF13364">
    <property type="entry name" value="BetaGal_ABD2"/>
    <property type="match status" value="1"/>
</dbReference>
<protein>
    <recommendedName>
        <fullName evidence="3">Beta-galactosidase jelly roll domain-containing protein</fullName>
    </recommendedName>
</protein>
<evidence type="ECO:0000313" key="4">
    <source>
        <dbReference type="EMBL" id="KAL0562735.1"/>
    </source>
</evidence>
<dbReference type="Gene3D" id="2.60.120.260">
    <property type="entry name" value="Galactose-binding domain-like"/>
    <property type="match status" value="1"/>
</dbReference>
<organism evidence="4 5">
    <name type="scientific">Marasmius crinis-equi</name>
    <dbReference type="NCBI Taxonomy" id="585013"/>
    <lineage>
        <taxon>Eukaryota</taxon>
        <taxon>Fungi</taxon>
        <taxon>Dikarya</taxon>
        <taxon>Basidiomycota</taxon>
        <taxon>Agaricomycotina</taxon>
        <taxon>Agaricomycetes</taxon>
        <taxon>Agaricomycetidae</taxon>
        <taxon>Agaricales</taxon>
        <taxon>Marasmiineae</taxon>
        <taxon>Marasmiaceae</taxon>
        <taxon>Marasmius</taxon>
    </lineage>
</organism>
<dbReference type="Proteomes" id="UP001465976">
    <property type="component" value="Unassembled WGS sequence"/>
</dbReference>
<feature type="non-terminal residue" evidence="4">
    <location>
        <position position="1"/>
    </location>
</feature>
<keyword evidence="1" id="KW-0378">Hydrolase</keyword>
<feature type="non-terminal residue" evidence="4">
    <location>
        <position position="184"/>
    </location>
</feature>
<feature type="domain" description="Beta-galactosidase jelly roll" evidence="3">
    <location>
        <begin position="5"/>
        <end position="122"/>
    </location>
</feature>